<feature type="signal peptide" evidence="16">
    <location>
        <begin position="1"/>
        <end position="24"/>
    </location>
</feature>
<feature type="chain" id="PRO_5015786777" description="Catalase" evidence="16">
    <location>
        <begin position="25"/>
        <end position="567"/>
    </location>
</feature>
<evidence type="ECO:0000256" key="4">
    <source>
        <dbReference type="ARBA" id="ARBA00012314"/>
    </source>
</evidence>
<dbReference type="InterPro" id="IPR011614">
    <property type="entry name" value="Catalase_core"/>
</dbReference>
<evidence type="ECO:0000256" key="9">
    <source>
        <dbReference type="ARBA" id="ARBA00023002"/>
    </source>
</evidence>
<evidence type="ECO:0000313" key="18">
    <source>
        <dbReference type="EMBL" id="PTQ59252.1"/>
    </source>
</evidence>
<keyword evidence="6 14" id="KW-0575">Peroxidase</keyword>
<sequence>MKNLNSRQAMAAMLLAAASTSALMAPAAAQTMPVADTQAETRMTTAAAPVSAGKPALAQAGVAGTVDAKGDAGSAATPQMTRDNGAPIGENRHSKAAGDFGPVLLEDTTLIEKLARFDREREPERVVHARGTGAHGVFTATADISNITSASLFASGKQTPVFVRFSTVIHPSGSPEGMRDPRGFATKFYTDQGNWDLVGNNLPIFFIRDAIQFPDMIHSLKPSPVTNKQDPNRFFDFFSATPEATNMLAHVYSNLGTPASYRTMDGNGVHAFKLVNAKGETVFAKFRWISRQGVKNLNGAQVATASWNYLTDDLYGEIAKGDFPVWDLMVQTMKPSEFAKLDYNPFDDTKEWLGVPFRKIGEMTLNKVPTNFFEFTEQSAFAPANMVPGIEASPDRMLQGRLFSYSDTQRHRIGANVMQLPVNRPLASVVNNNQDGQLDHATRTSDVNYFPAATAAKSTDARYRASTYAVDAMVDAKPIAKTNNFAQAGAFYRALSAQDRADLVTNLAGDLNVVTSARTKTIMVSYFYQADQDFGTRLATAVNVPMADVSRAVADYRAANPAQTTRR</sequence>
<comment type="similarity">
    <text evidence="3 14">Belongs to the catalase family.</text>
</comment>
<dbReference type="PANTHER" id="PTHR11465">
    <property type="entry name" value="CATALASE"/>
    <property type="match status" value="1"/>
</dbReference>
<dbReference type="EMBL" id="QAOG01000005">
    <property type="protein sequence ID" value="PTQ59252.1"/>
    <property type="molecule type" value="Genomic_DNA"/>
</dbReference>
<evidence type="ECO:0000313" key="19">
    <source>
        <dbReference type="Proteomes" id="UP000244189"/>
    </source>
</evidence>
<protein>
    <recommendedName>
        <fullName evidence="5 14">Catalase</fullName>
        <ecNumber evidence="4 14">1.11.1.6</ecNumber>
    </recommendedName>
</protein>
<name>A0A2T5GIW3_9SPHN</name>
<dbReference type="EC" id="1.11.1.6" evidence="4 14"/>
<evidence type="ECO:0000256" key="7">
    <source>
        <dbReference type="ARBA" id="ARBA00022617"/>
    </source>
</evidence>
<feature type="active site" evidence="12">
    <location>
        <position position="200"/>
    </location>
</feature>
<dbReference type="PRINTS" id="PR00067">
    <property type="entry name" value="CATALASE"/>
</dbReference>
<comment type="cofactor">
    <cofactor evidence="1 13">
        <name>heme</name>
        <dbReference type="ChEBI" id="CHEBI:30413"/>
    </cofactor>
</comment>
<dbReference type="InterPro" id="IPR020835">
    <property type="entry name" value="Catalase_sf"/>
</dbReference>
<gene>
    <name evidence="18" type="ORF">C8J26_2994</name>
</gene>
<keyword evidence="10 13" id="KW-0408">Iron</keyword>
<keyword evidence="8 13" id="KW-0479">Metal-binding</keyword>
<dbReference type="GO" id="GO:0005737">
    <property type="term" value="C:cytoplasm"/>
    <property type="evidence" value="ECO:0007669"/>
    <property type="project" value="TreeGrafter"/>
</dbReference>
<evidence type="ECO:0000256" key="14">
    <source>
        <dbReference type="RuleBase" id="RU000498"/>
    </source>
</evidence>
<evidence type="ECO:0000256" key="11">
    <source>
        <dbReference type="ARBA" id="ARBA00023324"/>
    </source>
</evidence>
<organism evidence="18 19">
    <name type="scientific">Sphingomonas aurantiaca</name>
    <dbReference type="NCBI Taxonomy" id="185949"/>
    <lineage>
        <taxon>Bacteria</taxon>
        <taxon>Pseudomonadati</taxon>
        <taxon>Pseudomonadota</taxon>
        <taxon>Alphaproteobacteria</taxon>
        <taxon>Sphingomonadales</taxon>
        <taxon>Sphingomonadaceae</taxon>
        <taxon>Sphingomonas</taxon>
    </lineage>
</organism>
<dbReference type="Gene3D" id="2.40.180.10">
    <property type="entry name" value="Catalase core domain"/>
    <property type="match status" value="1"/>
</dbReference>
<keyword evidence="16" id="KW-0732">Signal</keyword>
<dbReference type="InterPro" id="IPR002226">
    <property type="entry name" value="Catalase_haem_BS"/>
</dbReference>
<feature type="binding site" description="axial binding residue" evidence="13">
    <location>
        <position position="405"/>
    </location>
    <ligand>
        <name>heme</name>
        <dbReference type="ChEBI" id="CHEBI:30413"/>
    </ligand>
    <ligandPart>
        <name>Fe</name>
        <dbReference type="ChEBI" id="CHEBI:18248"/>
    </ligandPart>
</feature>
<dbReference type="InterPro" id="IPR010582">
    <property type="entry name" value="Catalase_immune_responsive"/>
</dbReference>
<evidence type="ECO:0000256" key="3">
    <source>
        <dbReference type="ARBA" id="ARBA00005329"/>
    </source>
</evidence>
<dbReference type="GO" id="GO:0046872">
    <property type="term" value="F:metal ion binding"/>
    <property type="evidence" value="ECO:0007669"/>
    <property type="project" value="UniProtKB-KW"/>
</dbReference>
<comment type="function">
    <text evidence="2">Decomposes hydrogen peroxide into water and oxygen; serves to protect cells from the toxic effects of hydrogen peroxide.</text>
</comment>
<feature type="active site" evidence="12">
    <location>
        <position position="128"/>
    </location>
</feature>
<keyword evidence="7 13" id="KW-0349">Heme</keyword>
<dbReference type="GO" id="GO:0042542">
    <property type="term" value="P:response to hydrogen peroxide"/>
    <property type="evidence" value="ECO:0007669"/>
    <property type="project" value="TreeGrafter"/>
</dbReference>
<evidence type="ECO:0000259" key="17">
    <source>
        <dbReference type="SMART" id="SM01060"/>
    </source>
</evidence>
<dbReference type="PIRSF" id="PIRSF038928">
    <property type="entry name" value="Catalase_clade1-3"/>
    <property type="match status" value="1"/>
</dbReference>
<evidence type="ECO:0000256" key="16">
    <source>
        <dbReference type="SAM" id="SignalP"/>
    </source>
</evidence>
<dbReference type="PROSITE" id="PS00438">
    <property type="entry name" value="CATALASE_2"/>
    <property type="match status" value="1"/>
</dbReference>
<dbReference type="PROSITE" id="PS51402">
    <property type="entry name" value="CATALASE_3"/>
    <property type="match status" value="1"/>
</dbReference>
<dbReference type="InterPro" id="IPR018028">
    <property type="entry name" value="Catalase"/>
</dbReference>
<accession>A0A2T5GIW3</accession>
<keyword evidence="19" id="KW-1185">Reference proteome</keyword>
<reference evidence="18 19" key="1">
    <citation type="submission" date="2018-04" db="EMBL/GenBank/DDBJ databases">
        <title>Genomic Encyclopedia of Type Strains, Phase III (KMG-III): the genomes of soil and plant-associated and newly described type strains.</title>
        <authorList>
            <person name="Whitman W."/>
        </authorList>
    </citation>
    <scope>NUCLEOTIDE SEQUENCE [LARGE SCALE GENOMIC DNA]</scope>
    <source>
        <strain evidence="18 19">MA101b</strain>
    </source>
</reference>
<proteinExistence type="inferred from homology"/>
<dbReference type="AlphaFoldDB" id="A0A2T5GIW3"/>
<evidence type="ECO:0000256" key="10">
    <source>
        <dbReference type="ARBA" id="ARBA00023004"/>
    </source>
</evidence>
<dbReference type="InterPro" id="IPR024711">
    <property type="entry name" value="Catalase_clade1/3"/>
</dbReference>
<keyword evidence="9 14" id="KW-0560">Oxidoreductase</keyword>
<keyword evidence="11 14" id="KW-0376">Hydrogen peroxide</keyword>
<dbReference type="Proteomes" id="UP000244189">
    <property type="component" value="Unassembled WGS sequence"/>
</dbReference>
<feature type="region of interest" description="Disordered" evidence="15">
    <location>
        <begin position="68"/>
        <end position="97"/>
    </location>
</feature>
<dbReference type="SUPFAM" id="SSF56634">
    <property type="entry name" value="Heme-dependent catalase-like"/>
    <property type="match status" value="1"/>
</dbReference>
<dbReference type="Pfam" id="PF00199">
    <property type="entry name" value="Catalase"/>
    <property type="match status" value="1"/>
</dbReference>
<evidence type="ECO:0000256" key="8">
    <source>
        <dbReference type="ARBA" id="ARBA00022723"/>
    </source>
</evidence>
<evidence type="ECO:0000256" key="1">
    <source>
        <dbReference type="ARBA" id="ARBA00001971"/>
    </source>
</evidence>
<feature type="domain" description="Catalase core" evidence="17">
    <location>
        <begin position="81"/>
        <end position="458"/>
    </location>
</feature>
<evidence type="ECO:0000256" key="5">
    <source>
        <dbReference type="ARBA" id="ARBA00014132"/>
    </source>
</evidence>
<dbReference type="InterPro" id="IPR024708">
    <property type="entry name" value="Catalase_AS"/>
</dbReference>
<evidence type="ECO:0000256" key="15">
    <source>
        <dbReference type="SAM" id="MobiDB-lite"/>
    </source>
</evidence>
<dbReference type="CDD" id="cd08154">
    <property type="entry name" value="catalase_clade_1"/>
    <property type="match status" value="1"/>
</dbReference>
<comment type="catalytic activity">
    <reaction evidence="14">
        <text>2 H2O2 = O2 + 2 H2O</text>
        <dbReference type="Rhea" id="RHEA:20309"/>
        <dbReference type="ChEBI" id="CHEBI:15377"/>
        <dbReference type="ChEBI" id="CHEBI:15379"/>
        <dbReference type="ChEBI" id="CHEBI:16240"/>
        <dbReference type="EC" id="1.11.1.6"/>
    </reaction>
</comment>
<dbReference type="GO" id="GO:0042744">
    <property type="term" value="P:hydrogen peroxide catabolic process"/>
    <property type="evidence" value="ECO:0007669"/>
    <property type="project" value="UniProtKB-KW"/>
</dbReference>
<evidence type="ECO:0000256" key="6">
    <source>
        <dbReference type="ARBA" id="ARBA00022559"/>
    </source>
</evidence>
<comment type="caution">
    <text evidence="18">The sequence shown here is derived from an EMBL/GenBank/DDBJ whole genome shotgun (WGS) entry which is preliminary data.</text>
</comment>
<dbReference type="GO" id="GO:0020037">
    <property type="term" value="F:heme binding"/>
    <property type="evidence" value="ECO:0007669"/>
    <property type="project" value="InterPro"/>
</dbReference>
<dbReference type="Pfam" id="PF06628">
    <property type="entry name" value="Catalase-rel"/>
    <property type="match status" value="1"/>
</dbReference>
<evidence type="ECO:0000256" key="12">
    <source>
        <dbReference type="PIRSR" id="PIRSR038928-1"/>
    </source>
</evidence>
<dbReference type="PROSITE" id="PS00437">
    <property type="entry name" value="CATALASE_1"/>
    <property type="match status" value="1"/>
</dbReference>
<dbReference type="SMART" id="SM01060">
    <property type="entry name" value="Catalase"/>
    <property type="match status" value="1"/>
</dbReference>
<dbReference type="GO" id="GO:0004096">
    <property type="term" value="F:catalase activity"/>
    <property type="evidence" value="ECO:0007669"/>
    <property type="project" value="UniProtKB-EC"/>
</dbReference>
<evidence type="ECO:0000256" key="13">
    <source>
        <dbReference type="PIRSR" id="PIRSR038928-2"/>
    </source>
</evidence>
<dbReference type="PANTHER" id="PTHR11465:SF23">
    <property type="entry name" value="CATALASE-2"/>
    <property type="match status" value="1"/>
</dbReference>
<evidence type="ECO:0000256" key="2">
    <source>
        <dbReference type="ARBA" id="ARBA00002974"/>
    </source>
</evidence>